<dbReference type="Gene3D" id="1.20.1250.20">
    <property type="entry name" value="MFS general substrate transporter like domains"/>
    <property type="match status" value="1"/>
</dbReference>
<feature type="transmembrane region" description="Helical" evidence="7">
    <location>
        <begin position="249"/>
        <end position="269"/>
    </location>
</feature>
<feature type="transmembrane region" description="Helical" evidence="7">
    <location>
        <begin position="321"/>
        <end position="342"/>
    </location>
</feature>
<dbReference type="PROSITE" id="PS50850">
    <property type="entry name" value="MFS"/>
    <property type="match status" value="1"/>
</dbReference>
<feature type="non-terminal residue" evidence="9">
    <location>
        <position position="586"/>
    </location>
</feature>
<evidence type="ECO:0000259" key="8">
    <source>
        <dbReference type="PROSITE" id="PS50850"/>
    </source>
</evidence>
<feature type="domain" description="Major facilitator superfamily (MFS) profile" evidence="8">
    <location>
        <begin position="53"/>
        <end position="565"/>
    </location>
</feature>
<evidence type="ECO:0000256" key="7">
    <source>
        <dbReference type="SAM" id="Phobius"/>
    </source>
</evidence>
<feature type="transmembrane region" description="Helical" evidence="7">
    <location>
        <begin position="118"/>
        <end position="137"/>
    </location>
</feature>
<evidence type="ECO:0000256" key="6">
    <source>
        <dbReference type="SAM" id="MobiDB-lite"/>
    </source>
</evidence>
<dbReference type="PANTHER" id="PTHR23501">
    <property type="entry name" value="MAJOR FACILITATOR SUPERFAMILY"/>
    <property type="match status" value="1"/>
</dbReference>
<feature type="transmembrane region" description="Helical" evidence="7">
    <location>
        <begin position="49"/>
        <end position="75"/>
    </location>
</feature>
<dbReference type="PROSITE" id="PS00216">
    <property type="entry name" value="SUGAR_TRANSPORT_1"/>
    <property type="match status" value="1"/>
</dbReference>
<keyword evidence="5 7" id="KW-0472">Membrane</keyword>
<keyword evidence="2" id="KW-0813">Transport</keyword>
<evidence type="ECO:0000256" key="5">
    <source>
        <dbReference type="ARBA" id="ARBA00023136"/>
    </source>
</evidence>
<gene>
    <name evidence="9" type="ORF">BN1723_009435</name>
</gene>
<feature type="transmembrane region" description="Helical" evidence="7">
    <location>
        <begin position="455"/>
        <end position="474"/>
    </location>
</feature>
<feature type="transmembrane region" description="Helical" evidence="7">
    <location>
        <begin position="210"/>
        <end position="228"/>
    </location>
</feature>
<accession>A0A0G4KPA3</accession>
<dbReference type="InterPro" id="IPR053791">
    <property type="entry name" value="MFS_Tri12-like"/>
</dbReference>
<sequence>MEESREKHGSLDNDMEKAQKTRVDNVDSASADFEMEEDALPPGYFRSRFFIGSMMGIGLGLMAGVAGFGYAAPILGVINADIGPDPNIVWVALVYTLVSAVTLTIIGRVSDIFGRRYMFVGGAALGVIGSIVCAVAPDVPTLIGGMTIIGVAAATQLSYFYVMGELVPMKYRLAGNAFCYLFCIPGSGIAPFLAQAFIRHHPNVGWRGLYYLNTVINLASFLCWFFFYHPPTFRMKHGGDASKWAYIKNFDYAGTALYTGGLLIFMMGLNWGGVVYAWDSAHVIGTIVVGFVALLAFVLWESLVKLKEPLVPMHYFRHGPWVSSTILTGLGASVYYAFAIVWPSMVAVLYTDPADSPFYSAWLASCVSLFIVMGQIVGGFIGKKIGHLKWQCVVNIVLGGACFGAIASCGPDTPVRATVLVSLGVFFIGWTEGTAITIVTLCAPDQAHLGSASGIAGSIRFLISSIAASVYNVVLSNRLAREIPAQVPPAVIAAGLPASTVADFLAGFTTGSFEGVAGLTQDVLAVGTAAYKQANADAYRTVFFTNIAFSGVAIICALLMPNVDKRLTDRVTTTLHQGRDEKLAGE</sequence>
<dbReference type="CDD" id="cd06179">
    <property type="entry name" value="MFS_TRI12_like"/>
    <property type="match status" value="1"/>
</dbReference>
<feature type="transmembrane region" description="Helical" evidence="7">
    <location>
        <begin position="541"/>
        <end position="560"/>
    </location>
</feature>
<dbReference type="InterPro" id="IPR036259">
    <property type="entry name" value="MFS_trans_sf"/>
</dbReference>
<dbReference type="InterPro" id="IPR020846">
    <property type="entry name" value="MFS_dom"/>
</dbReference>
<dbReference type="GO" id="GO:0005886">
    <property type="term" value="C:plasma membrane"/>
    <property type="evidence" value="ECO:0007669"/>
    <property type="project" value="TreeGrafter"/>
</dbReference>
<dbReference type="Pfam" id="PF06609">
    <property type="entry name" value="TRI12"/>
    <property type="match status" value="1"/>
</dbReference>
<evidence type="ECO:0000313" key="10">
    <source>
        <dbReference type="Proteomes" id="UP000045706"/>
    </source>
</evidence>
<feature type="transmembrane region" description="Helical" evidence="7">
    <location>
        <begin position="87"/>
        <end position="106"/>
    </location>
</feature>
<feature type="transmembrane region" description="Helical" evidence="7">
    <location>
        <begin position="362"/>
        <end position="381"/>
    </location>
</feature>
<evidence type="ECO:0000256" key="2">
    <source>
        <dbReference type="ARBA" id="ARBA00022448"/>
    </source>
</evidence>
<dbReference type="SUPFAM" id="SSF103473">
    <property type="entry name" value="MFS general substrate transporter"/>
    <property type="match status" value="1"/>
</dbReference>
<organism evidence="9 10">
    <name type="scientific">Verticillium longisporum</name>
    <name type="common">Verticillium dahliae var. longisporum</name>
    <dbReference type="NCBI Taxonomy" id="100787"/>
    <lineage>
        <taxon>Eukaryota</taxon>
        <taxon>Fungi</taxon>
        <taxon>Dikarya</taxon>
        <taxon>Ascomycota</taxon>
        <taxon>Pezizomycotina</taxon>
        <taxon>Sordariomycetes</taxon>
        <taxon>Hypocreomycetidae</taxon>
        <taxon>Glomerellales</taxon>
        <taxon>Plectosphaerellaceae</taxon>
        <taxon>Verticillium</taxon>
    </lineage>
</organism>
<keyword evidence="4 7" id="KW-1133">Transmembrane helix</keyword>
<name>A0A0G4KPA3_VERLO</name>
<dbReference type="InterPro" id="IPR005829">
    <property type="entry name" value="Sugar_transporter_CS"/>
</dbReference>
<dbReference type="GO" id="GO:0022857">
    <property type="term" value="F:transmembrane transporter activity"/>
    <property type="evidence" value="ECO:0007669"/>
    <property type="project" value="InterPro"/>
</dbReference>
<feature type="transmembrane region" description="Helical" evidence="7">
    <location>
        <begin position="419"/>
        <end position="443"/>
    </location>
</feature>
<dbReference type="InterPro" id="IPR010573">
    <property type="entry name" value="MFS_Str1/Tri12-like"/>
</dbReference>
<evidence type="ECO:0000313" key="9">
    <source>
        <dbReference type="EMBL" id="CRK11622.1"/>
    </source>
</evidence>
<evidence type="ECO:0000256" key="4">
    <source>
        <dbReference type="ARBA" id="ARBA00022989"/>
    </source>
</evidence>
<comment type="subcellular location">
    <subcellularLocation>
        <location evidence="1">Membrane</location>
        <topology evidence="1">Multi-pass membrane protein</topology>
    </subcellularLocation>
</comment>
<protein>
    <recommendedName>
        <fullName evidence="8">Major facilitator superfamily (MFS) profile domain-containing protein</fullName>
    </recommendedName>
</protein>
<evidence type="ECO:0000256" key="3">
    <source>
        <dbReference type="ARBA" id="ARBA00022692"/>
    </source>
</evidence>
<feature type="region of interest" description="Disordered" evidence="6">
    <location>
        <begin position="1"/>
        <end position="21"/>
    </location>
</feature>
<reference evidence="10" key="1">
    <citation type="submission" date="2015-05" db="EMBL/GenBank/DDBJ databases">
        <authorList>
            <person name="Fogelqvist Johan"/>
        </authorList>
    </citation>
    <scope>NUCLEOTIDE SEQUENCE [LARGE SCALE GENOMIC DNA]</scope>
</reference>
<dbReference type="EMBL" id="CVQI01002336">
    <property type="protein sequence ID" value="CRK11622.1"/>
    <property type="molecule type" value="Genomic_DNA"/>
</dbReference>
<feature type="transmembrane region" description="Helical" evidence="7">
    <location>
        <begin position="143"/>
        <end position="162"/>
    </location>
</feature>
<dbReference type="AlphaFoldDB" id="A0A0G4KPA3"/>
<dbReference type="PANTHER" id="PTHR23501:SF109">
    <property type="entry name" value="MAJOR FACILITATOR SUPERFAMILY (MFS) PROFILE DOMAIN-CONTAINING PROTEIN-RELATED"/>
    <property type="match status" value="1"/>
</dbReference>
<evidence type="ECO:0000256" key="1">
    <source>
        <dbReference type="ARBA" id="ARBA00004141"/>
    </source>
</evidence>
<feature type="transmembrane region" description="Helical" evidence="7">
    <location>
        <begin position="174"/>
        <end position="198"/>
    </location>
</feature>
<proteinExistence type="predicted"/>
<dbReference type="Proteomes" id="UP000045706">
    <property type="component" value="Unassembled WGS sequence"/>
</dbReference>
<keyword evidence="3 7" id="KW-0812">Transmembrane</keyword>
<feature type="transmembrane region" description="Helical" evidence="7">
    <location>
        <begin position="281"/>
        <end position="300"/>
    </location>
</feature>